<dbReference type="KEGG" id="cre:CHLRE_12g497653v5"/>
<sequence length="369" mass="40005">MLATKGMSQLAFQPAYTAEKALRPAKVCVTGVTGFVAGSVVSRLLELGHTVHGTCRDPARTDTVVHLTSLPAAAERLKLFKADLLSEGSFDEPVEGCDYIIHTASPYIVNVAPSEVRSKLLEPAVKGTEHVLSAASKSPSVKRVVLTSSCAAIYGNPHVFGKEHVYTEADWNATSTDKVLTYSYSKKLAEERAWEMAKAQSQWKLVVINPAVILGPPLSKRTDSESVSIINQILKGQMYPAAPHMGFGTVDVRDVAAAHTLAMSHPKAEGRYITVAKSLWVADFARAVKVGFPDSRMRPPIATIPKWLLWLIGPMAGMSRDIVTHSVNMCPQFNNSKIQSELGFKFHSPEAAIKDQVNAMLALGIAKPF</sequence>
<dbReference type="OrthoDB" id="2735536at2759"/>
<dbReference type="InParanoid" id="A0A2K3D3G5"/>
<reference evidence="3 4" key="1">
    <citation type="journal article" date="2007" name="Science">
        <title>The Chlamydomonas genome reveals the evolution of key animal and plant functions.</title>
        <authorList>
            <person name="Merchant S.S."/>
            <person name="Prochnik S.E."/>
            <person name="Vallon O."/>
            <person name="Harris E.H."/>
            <person name="Karpowicz S.J."/>
            <person name="Witman G.B."/>
            <person name="Terry A."/>
            <person name="Salamov A."/>
            <person name="Fritz-Laylin L.K."/>
            <person name="Marechal-Drouard L."/>
            <person name="Marshall W.F."/>
            <person name="Qu L.H."/>
            <person name="Nelson D.R."/>
            <person name="Sanderfoot A.A."/>
            <person name="Spalding M.H."/>
            <person name="Kapitonov V.V."/>
            <person name="Ren Q."/>
            <person name="Ferris P."/>
            <person name="Lindquist E."/>
            <person name="Shapiro H."/>
            <person name="Lucas S.M."/>
            <person name="Grimwood J."/>
            <person name="Schmutz J."/>
            <person name="Cardol P."/>
            <person name="Cerutti H."/>
            <person name="Chanfreau G."/>
            <person name="Chen C.L."/>
            <person name="Cognat V."/>
            <person name="Croft M.T."/>
            <person name="Dent R."/>
            <person name="Dutcher S."/>
            <person name="Fernandez E."/>
            <person name="Fukuzawa H."/>
            <person name="Gonzalez-Ballester D."/>
            <person name="Gonzalez-Halphen D."/>
            <person name="Hallmann A."/>
            <person name="Hanikenne M."/>
            <person name="Hippler M."/>
            <person name="Inwood W."/>
            <person name="Jabbari K."/>
            <person name="Kalanon M."/>
            <person name="Kuras R."/>
            <person name="Lefebvre P.A."/>
            <person name="Lemaire S.D."/>
            <person name="Lobanov A.V."/>
            <person name="Lohr M."/>
            <person name="Manuell A."/>
            <person name="Meier I."/>
            <person name="Mets L."/>
            <person name="Mittag M."/>
            <person name="Mittelmeier T."/>
            <person name="Moroney J.V."/>
            <person name="Moseley J."/>
            <person name="Napoli C."/>
            <person name="Nedelcu A.M."/>
            <person name="Niyogi K."/>
            <person name="Novoselov S.V."/>
            <person name="Paulsen I.T."/>
            <person name="Pazour G."/>
            <person name="Purton S."/>
            <person name="Ral J.P."/>
            <person name="Riano-Pachon D.M."/>
            <person name="Riekhof W."/>
            <person name="Rymarquis L."/>
            <person name="Schroda M."/>
            <person name="Stern D."/>
            <person name="Umen J."/>
            <person name="Willows R."/>
            <person name="Wilson N."/>
            <person name="Zimmer S.L."/>
            <person name="Allmer J."/>
            <person name="Balk J."/>
            <person name="Bisova K."/>
            <person name="Chen C.J."/>
            <person name="Elias M."/>
            <person name="Gendler K."/>
            <person name="Hauser C."/>
            <person name="Lamb M.R."/>
            <person name="Ledford H."/>
            <person name="Long J.C."/>
            <person name="Minagawa J."/>
            <person name="Page M.D."/>
            <person name="Pan J."/>
            <person name="Pootakham W."/>
            <person name="Roje S."/>
            <person name="Rose A."/>
            <person name="Stahlberg E."/>
            <person name="Terauchi A.M."/>
            <person name="Yang P."/>
            <person name="Ball S."/>
            <person name="Bowler C."/>
            <person name="Dieckmann C.L."/>
            <person name="Gladyshev V.N."/>
            <person name="Green P."/>
            <person name="Jorgensen R."/>
            <person name="Mayfield S."/>
            <person name="Mueller-Roeber B."/>
            <person name="Rajamani S."/>
            <person name="Sayre R.T."/>
            <person name="Brokstein P."/>
            <person name="Dubchak I."/>
            <person name="Goodstein D."/>
            <person name="Hornick L."/>
            <person name="Huang Y.W."/>
            <person name="Jhaveri J."/>
            <person name="Luo Y."/>
            <person name="Martinez D."/>
            <person name="Ngau W.C."/>
            <person name="Otillar B."/>
            <person name="Poliakov A."/>
            <person name="Porter A."/>
            <person name="Szajkowski L."/>
            <person name="Werner G."/>
            <person name="Zhou K."/>
            <person name="Grigoriev I.V."/>
            <person name="Rokhsar D.S."/>
            <person name="Grossman A.R."/>
        </authorList>
    </citation>
    <scope>NUCLEOTIDE SEQUENCE [LARGE SCALE GENOMIC DNA]</scope>
    <source>
        <strain evidence="4">CC-503</strain>
    </source>
</reference>
<dbReference type="GO" id="GO:0016616">
    <property type="term" value="F:oxidoreductase activity, acting on the CH-OH group of donors, NAD or NADP as acceptor"/>
    <property type="evidence" value="ECO:0000318"/>
    <property type="project" value="GO_Central"/>
</dbReference>
<dbReference type="FunCoup" id="A0A2K3D3G5">
    <property type="interactions" value="1053"/>
</dbReference>
<proteinExistence type="predicted"/>
<dbReference type="PaxDb" id="3055-EDO96980"/>
<evidence type="ECO:0000313" key="4">
    <source>
        <dbReference type="Proteomes" id="UP000006906"/>
    </source>
</evidence>
<dbReference type="SMR" id="A0A2K3D3G5"/>
<dbReference type="SUPFAM" id="SSF51735">
    <property type="entry name" value="NAD(P)-binding Rossmann-fold domains"/>
    <property type="match status" value="1"/>
</dbReference>
<keyword evidence="4" id="KW-1185">Reference proteome</keyword>
<dbReference type="Proteomes" id="UP000006906">
    <property type="component" value="Chromosome 12"/>
</dbReference>
<dbReference type="Pfam" id="PF01370">
    <property type="entry name" value="Epimerase"/>
    <property type="match status" value="1"/>
</dbReference>
<dbReference type="InterPro" id="IPR036291">
    <property type="entry name" value="NAD(P)-bd_dom_sf"/>
</dbReference>
<dbReference type="Gene3D" id="3.40.50.720">
    <property type="entry name" value="NAD(P)-binding Rossmann-like Domain"/>
    <property type="match status" value="1"/>
</dbReference>
<name>A0A2K3D3G5_CHLRE</name>
<gene>
    <name evidence="3" type="ORF">CHLRE_12g497653v5</name>
</gene>
<protein>
    <recommendedName>
        <fullName evidence="2">NAD-dependent epimerase/dehydratase domain-containing protein</fullName>
    </recommendedName>
</protein>
<dbReference type="STRING" id="3055.A0A2K3D3G5"/>
<organism evidence="3 4">
    <name type="scientific">Chlamydomonas reinhardtii</name>
    <name type="common">Chlamydomonas smithii</name>
    <dbReference type="NCBI Taxonomy" id="3055"/>
    <lineage>
        <taxon>Eukaryota</taxon>
        <taxon>Viridiplantae</taxon>
        <taxon>Chlorophyta</taxon>
        <taxon>core chlorophytes</taxon>
        <taxon>Chlorophyceae</taxon>
        <taxon>CS clade</taxon>
        <taxon>Chlamydomonadales</taxon>
        <taxon>Chlamydomonadaceae</taxon>
        <taxon>Chlamydomonas</taxon>
    </lineage>
</organism>
<dbReference type="ExpressionAtlas" id="A0A2K3D3G5">
    <property type="expression patterns" value="baseline"/>
</dbReference>
<accession>A0A2K3D3G5</accession>
<dbReference type="RefSeq" id="XP_042918338.1">
    <property type="nucleotide sequence ID" value="XM_043068028.1"/>
</dbReference>
<dbReference type="InterPro" id="IPR001509">
    <property type="entry name" value="Epimerase_deHydtase"/>
</dbReference>
<evidence type="ECO:0000313" key="3">
    <source>
        <dbReference type="EMBL" id="PNW75078.1"/>
    </source>
</evidence>
<dbReference type="FunFam" id="3.40.50.720:FF:000336">
    <property type="entry name" value="Aldehyde reductase"/>
    <property type="match status" value="1"/>
</dbReference>
<keyword evidence="1" id="KW-0560">Oxidoreductase</keyword>
<feature type="domain" description="NAD-dependent epimerase/dehydratase" evidence="2">
    <location>
        <begin position="27"/>
        <end position="269"/>
    </location>
</feature>
<dbReference type="GeneID" id="5727900"/>
<evidence type="ECO:0000256" key="1">
    <source>
        <dbReference type="ARBA" id="ARBA00023002"/>
    </source>
</evidence>
<dbReference type="PANTHER" id="PTHR10366">
    <property type="entry name" value="NAD DEPENDENT EPIMERASE/DEHYDRATASE"/>
    <property type="match status" value="1"/>
</dbReference>
<dbReference type="PANTHER" id="PTHR10366:SF812">
    <property type="entry name" value="VPS9 DOMAIN-CONTAINING PROTEIN"/>
    <property type="match status" value="1"/>
</dbReference>
<evidence type="ECO:0000259" key="2">
    <source>
        <dbReference type="Pfam" id="PF01370"/>
    </source>
</evidence>
<dbReference type="InterPro" id="IPR050425">
    <property type="entry name" value="NAD(P)_dehydrat-like"/>
</dbReference>
<dbReference type="EMBL" id="CM008973">
    <property type="protein sequence ID" value="PNW75078.1"/>
    <property type="molecule type" value="Genomic_DNA"/>
</dbReference>
<dbReference type="AlphaFoldDB" id="A0A2K3D3G5"/>
<dbReference type="Gramene" id="PNW75078">
    <property type="protein sequence ID" value="PNW75078"/>
    <property type="gene ID" value="CHLRE_12g497653v5"/>
</dbReference>